<protein>
    <submittedName>
        <fullName evidence="8">Radical SAM protein</fullName>
    </submittedName>
</protein>
<accession>A0A1B4VDL9</accession>
<dbReference type="InterPro" id="IPR023885">
    <property type="entry name" value="4Fe4S-binding_SPASM_dom"/>
</dbReference>
<dbReference type="RefSeq" id="WP_096460816.1">
    <property type="nucleotide sequence ID" value="NZ_AP014936.1"/>
</dbReference>
<dbReference type="GO" id="GO:0051536">
    <property type="term" value="F:iron-sulfur cluster binding"/>
    <property type="evidence" value="ECO:0007669"/>
    <property type="project" value="UniProtKB-KW"/>
</dbReference>
<dbReference type="Pfam" id="PF13186">
    <property type="entry name" value="SPASM"/>
    <property type="match status" value="1"/>
</dbReference>
<dbReference type="SFLD" id="SFLDG01387">
    <property type="entry name" value="BtrN-like_SPASM_domain_contain"/>
    <property type="match status" value="1"/>
</dbReference>
<feature type="domain" description="Radical SAM core" evidence="7">
    <location>
        <begin position="1"/>
        <end position="233"/>
    </location>
</feature>
<dbReference type="InterPro" id="IPR050377">
    <property type="entry name" value="Radical_SAM_PqqE_MftC-like"/>
</dbReference>
<evidence type="ECO:0000256" key="4">
    <source>
        <dbReference type="ARBA" id="ARBA00022723"/>
    </source>
</evidence>
<dbReference type="GO" id="GO:0003824">
    <property type="term" value="F:catalytic activity"/>
    <property type="evidence" value="ECO:0007669"/>
    <property type="project" value="InterPro"/>
</dbReference>
<dbReference type="PANTHER" id="PTHR11228:SF7">
    <property type="entry name" value="PQQA PEPTIDE CYCLASE"/>
    <property type="match status" value="1"/>
</dbReference>
<evidence type="ECO:0000256" key="6">
    <source>
        <dbReference type="ARBA" id="ARBA00023014"/>
    </source>
</evidence>
<dbReference type="InterPro" id="IPR006638">
    <property type="entry name" value="Elp3/MiaA/NifB-like_rSAM"/>
</dbReference>
<dbReference type="EMBL" id="AP014936">
    <property type="protein sequence ID" value="BAU48287.1"/>
    <property type="molecule type" value="Genomic_DNA"/>
</dbReference>
<comment type="cofactor">
    <cofactor evidence="1">
        <name>[4Fe-4S] cluster</name>
        <dbReference type="ChEBI" id="CHEBI:49883"/>
    </cofactor>
</comment>
<reference evidence="8 9" key="1">
    <citation type="submission" date="2015-08" db="EMBL/GenBank/DDBJ databases">
        <title>Complete genome sequence of Sulfurifustis variabilis.</title>
        <authorList>
            <person name="Miura A."/>
            <person name="Kojima H."/>
            <person name="Fukui M."/>
        </authorList>
    </citation>
    <scope>NUCLEOTIDE SEQUENCE [LARGE SCALE GENOMIC DNA]</scope>
    <source>
        <strain evidence="9">skN76</strain>
    </source>
</reference>
<proteinExistence type="predicted"/>
<dbReference type="InterPro" id="IPR058240">
    <property type="entry name" value="rSAM_sf"/>
</dbReference>
<name>A0A1B4VDL9_9GAMM</name>
<dbReference type="Gene3D" id="3.20.20.70">
    <property type="entry name" value="Aldolase class I"/>
    <property type="match status" value="1"/>
</dbReference>
<dbReference type="InterPro" id="IPR013785">
    <property type="entry name" value="Aldolase_TIM"/>
</dbReference>
<keyword evidence="5" id="KW-0408">Iron</keyword>
<dbReference type="OrthoDB" id="9792276at2"/>
<dbReference type="Pfam" id="PF04055">
    <property type="entry name" value="Radical_SAM"/>
    <property type="match status" value="1"/>
</dbReference>
<organism evidence="8 9">
    <name type="scientific">Sulfurifustis variabilis</name>
    <dbReference type="NCBI Taxonomy" id="1675686"/>
    <lineage>
        <taxon>Bacteria</taxon>
        <taxon>Pseudomonadati</taxon>
        <taxon>Pseudomonadota</taxon>
        <taxon>Gammaproteobacteria</taxon>
        <taxon>Acidiferrobacterales</taxon>
        <taxon>Acidiferrobacteraceae</taxon>
        <taxon>Sulfurifustis</taxon>
    </lineage>
</organism>
<dbReference type="InterPro" id="IPR007197">
    <property type="entry name" value="rSAM"/>
</dbReference>
<evidence type="ECO:0000256" key="3">
    <source>
        <dbReference type="ARBA" id="ARBA00022691"/>
    </source>
</evidence>
<dbReference type="CDD" id="cd21109">
    <property type="entry name" value="SPASM"/>
    <property type="match status" value="1"/>
</dbReference>
<dbReference type="SFLD" id="SFLDS00029">
    <property type="entry name" value="Radical_SAM"/>
    <property type="match status" value="1"/>
</dbReference>
<dbReference type="SMART" id="SM00729">
    <property type="entry name" value="Elp3"/>
    <property type="match status" value="1"/>
</dbReference>
<dbReference type="KEGG" id="sva:SVA_1733"/>
<gene>
    <name evidence="8" type="ORF">SVA_1733</name>
</gene>
<dbReference type="PROSITE" id="PS51918">
    <property type="entry name" value="RADICAL_SAM"/>
    <property type="match status" value="1"/>
</dbReference>
<dbReference type="CDD" id="cd01335">
    <property type="entry name" value="Radical_SAM"/>
    <property type="match status" value="1"/>
</dbReference>
<keyword evidence="6" id="KW-0411">Iron-sulfur</keyword>
<evidence type="ECO:0000256" key="1">
    <source>
        <dbReference type="ARBA" id="ARBA00001966"/>
    </source>
</evidence>
<dbReference type="SUPFAM" id="SSF102114">
    <property type="entry name" value="Radical SAM enzymes"/>
    <property type="match status" value="1"/>
</dbReference>
<evidence type="ECO:0000313" key="8">
    <source>
        <dbReference type="EMBL" id="BAU48287.1"/>
    </source>
</evidence>
<dbReference type="PANTHER" id="PTHR11228">
    <property type="entry name" value="RADICAL SAM DOMAIN PROTEIN"/>
    <property type="match status" value="1"/>
</dbReference>
<keyword evidence="3" id="KW-0949">S-adenosyl-L-methionine</keyword>
<keyword evidence="2" id="KW-0004">4Fe-4S</keyword>
<keyword evidence="4" id="KW-0479">Metal-binding</keyword>
<dbReference type="InterPro" id="IPR034391">
    <property type="entry name" value="AdoMet-like_SPASM_containing"/>
</dbReference>
<evidence type="ECO:0000313" key="9">
    <source>
        <dbReference type="Proteomes" id="UP000218899"/>
    </source>
</evidence>
<dbReference type="GO" id="GO:0046872">
    <property type="term" value="F:metal ion binding"/>
    <property type="evidence" value="ECO:0007669"/>
    <property type="project" value="UniProtKB-KW"/>
</dbReference>
<dbReference type="Proteomes" id="UP000218899">
    <property type="component" value="Chromosome"/>
</dbReference>
<evidence type="ECO:0000256" key="2">
    <source>
        <dbReference type="ARBA" id="ARBA00022485"/>
    </source>
</evidence>
<evidence type="ECO:0000256" key="5">
    <source>
        <dbReference type="ARBA" id="ARBA00023004"/>
    </source>
</evidence>
<sequence>MAPPIAFAQIEPVGQCNLRCRMCPIQFRRDGPPHGPLAFMPLATFRRLIDQLPDLRSLHLQGMGEPLMHPQFFEMVRYAAARGVRVSTNTNLTLLSERRARLCVESGLHELHVSIDGATAATYEAIRVRSRFARVLRHLEWLQRAREACKASAPEVRIVAVVMRRNLEELPGLVELAHRYGVRRVFVQHLCHDFAEESLPAEYRPMRHFVDDESLLGVPVERIDAWFGRARERALALGVDLRLPRARPRAEGPAPGARRCEWPWRGPYISYRGEAMPCCMVSTPDRINFGNMADQGIETVWRSAPYEAFRAGLDGDTPPEVCRSCSVYQGVF</sequence>
<dbReference type="SFLD" id="SFLDG01067">
    <property type="entry name" value="SPASM/twitch_domain_containing"/>
    <property type="match status" value="1"/>
</dbReference>
<dbReference type="AlphaFoldDB" id="A0A1B4VDL9"/>
<keyword evidence="9" id="KW-1185">Reference proteome</keyword>
<evidence type="ECO:0000259" key="7">
    <source>
        <dbReference type="PROSITE" id="PS51918"/>
    </source>
</evidence>